<comment type="similarity">
    <text evidence="1">Belongs to the RNase H family.</text>
</comment>
<keyword evidence="2" id="KW-0812">Transmembrane</keyword>
<keyword evidence="5" id="KW-1185">Reference proteome</keyword>
<organism evidence="4 5">
    <name type="scientific">Folsomia candida</name>
    <name type="common">Springtail</name>
    <dbReference type="NCBI Taxonomy" id="158441"/>
    <lineage>
        <taxon>Eukaryota</taxon>
        <taxon>Metazoa</taxon>
        <taxon>Ecdysozoa</taxon>
        <taxon>Arthropoda</taxon>
        <taxon>Hexapoda</taxon>
        <taxon>Collembola</taxon>
        <taxon>Entomobryomorpha</taxon>
        <taxon>Isotomoidea</taxon>
        <taxon>Isotomidae</taxon>
        <taxon>Proisotominae</taxon>
        <taxon>Folsomia</taxon>
    </lineage>
</organism>
<dbReference type="CDD" id="cd09276">
    <property type="entry name" value="Rnase_HI_RT_non_LTR"/>
    <property type="match status" value="1"/>
</dbReference>
<evidence type="ECO:0000259" key="3">
    <source>
        <dbReference type="PROSITE" id="PS50879"/>
    </source>
</evidence>
<feature type="domain" description="RNase H type-1" evidence="3">
    <location>
        <begin position="267"/>
        <end position="402"/>
    </location>
</feature>
<dbReference type="PROSITE" id="PS50879">
    <property type="entry name" value="RNASE_H_1"/>
    <property type="match status" value="1"/>
</dbReference>
<dbReference type="Pfam" id="PF00075">
    <property type="entry name" value="RNase_H"/>
    <property type="match status" value="1"/>
</dbReference>
<dbReference type="OrthoDB" id="5419617at2759"/>
<dbReference type="GO" id="GO:0003676">
    <property type="term" value="F:nucleic acid binding"/>
    <property type="evidence" value="ECO:0007669"/>
    <property type="project" value="InterPro"/>
</dbReference>
<protein>
    <submittedName>
        <fullName evidence="4">Pol polyprotein</fullName>
    </submittedName>
</protein>
<name>A0A226DVG0_FOLCA</name>
<dbReference type="InterPro" id="IPR050092">
    <property type="entry name" value="RNase_H"/>
</dbReference>
<dbReference type="PANTHER" id="PTHR10642">
    <property type="entry name" value="RIBONUCLEASE H1"/>
    <property type="match status" value="1"/>
</dbReference>
<feature type="transmembrane region" description="Helical" evidence="2">
    <location>
        <begin position="58"/>
        <end position="78"/>
    </location>
</feature>
<sequence>MSNLPSEITEFFGVFLAYSDIMERSPLFGKFPLHWDPTKYRLLLDFNFARDYKSLIKIGLLFGGLFFPAMSILLRWLSNKFQLCAHFEDNVPYDVICAYIVAVVMFLSICAVLIPIVFLWKIYAGEESFAMFQRLSNVRPKKENGGYISIQLIKLAKLAVRFYIKFPFMLASVCIPFNLDPMYYVMLEVQVTPYRIFAYDQIHKCCCDPVGFYGWIREAVDKTKVLNYFVVILKDQRVLVIHPPAERNFETSICSVKDWEDGSVPMNASDMNCFTDGSRMGECSGAAYYFTYNNFAQEAVRCSIPLGWAPTVFQAEIMGIIRASETLTDNTLNYSTVDFFIDSQGAIKALTSPWPVSSLTTEAIEMLNHIGETKKVTLHWIPSHHGFEGNEAADLLAKEGTLTGYLGPQPSIPLSRSTVISSIVNWARLQHTKSWESSKGCLTSKAFLSAPSSRLSSKLLTLNRKNLRSVTQTLTGHCTLNGHLRTMGLVDEAMCLCGRGPETVFHFLGSCDKYCALRSELFGRHELPPEQIVTMSLPNLIQFIIRSGRFVGQVRSVNRISELLYYISLMIWRSSLASIALKGTLTSDLNQFTTFWAIVEHKEQVDFAFSRVTHDPELNVFLETEAYSRNGDTKHNQVYKDGQNDGIEIMANCEKSALIGWTDEIDSTRAYMIGEISHIKRRPYIKLEETAFNQKKYFVVSEFAAESVGKWVSKLLESGIYWKWRTFLKYLNLPRRSKRTGVNADFQPQVLFSNIGTVFYLIMIGEGLAVALFIKEIRNMVLSKIKIPFTRAGSSHYPPGSGYPQNGAGSRVAGSTLQIISDFKTEQSEFWIAEFLNLLLQNPYFLRVLYHRPIPHSIEVNPHYASCESNEFIFSEYFGHTNTQISFILQPQLETDSEKDKLIETRKHLNYCGESPNFIFLVLGLLNDKTFKISTEAASTSKMFVISGTPSQSKILKIYVVCWSCGFPLAQLSPPVGNLEGAWKLHNANLHYWAISSFGGPSFNSNRQTCSALWRGGKKFAKQIICAQLALGDKYNFSDVEVDGRQVKSPNGRDREGTINYIFAVPPASGFINGSFMYPLNASFSWLPHLSQRYEFRLATITSKKSKLEDNGEVTFAVLSLEREVKEMLDGLKLNRDLHVVMSKDTPIYFLYTPIGIRRGVWYSLISAGIGQLAQSGLFEFWGHLHAANEFLQELKKISVQDRSIYRKMVTIELFRVRKEIVFDEQVSMSALGEVVALCGGVICAAIVGFMWEWLSYEVVRSIGRKCRQAVNRLVIGMKLLVVFFKKLVAAVEQTITTLKLLMFYQLCECYNTYTLSNGTQIKLVALDLDHRHPAAPSDTGTSNGIECLTLGVINVLLPGLVLALGKNQWHWQLVLWHPQNVVAQILWTALIVRTSMI</sequence>
<dbReference type="InterPro" id="IPR012337">
    <property type="entry name" value="RNaseH-like_sf"/>
</dbReference>
<proteinExistence type="inferred from homology"/>
<comment type="caution">
    <text evidence="4">The sequence shown here is derived from an EMBL/GenBank/DDBJ whole genome shotgun (WGS) entry which is preliminary data.</text>
</comment>
<evidence type="ECO:0000256" key="2">
    <source>
        <dbReference type="SAM" id="Phobius"/>
    </source>
</evidence>
<dbReference type="EMBL" id="LNIX01000011">
    <property type="protein sequence ID" value="OXA49018.1"/>
    <property type="molecule type" value="Genomic_DNA"/>
</dbReference>
<reference evidence="4 5" key="1">
    <citation type="submission" date="2015-12" db="EMBL/GenBank/DDBJ databases">
        <title>The genome of Folsomia candida.</title>
        <authorList>
            <person name="Faddeeva A."/>
            <person name="Derks M.F."/>
            <person name="Anvar Y."/>
            <person name="Smit S."/>
            <person name="Van Straalen N."/>
            <person name="Roelofs D."/>
        </authorList>
    </citation>
    <scope>NUCLEOTIDE SEQUENCE [LARGE SCALE GENOMIC DNA]</scope>
    <source>
        <strain evidence="4 5">VU population</strain>
        <tissue evidence="4">Whole body</tissue>
    </source>
</reference>
<evidence type="ECO:0000313" key="5">
    <source>
        <dbReference type="Proteomes" id="UP000198287"/>
    </source>
</evidence>
<gene>
    <name evidence="4" type="ORF">Fcan01_16602</name>
</gene>
<dbReference type="InterPro" id="IPR002156">
    <property type="entry name" value="RNaseH_domain"/>
</dbReference>
<accession>A0A226DVG0</accession>
<feature type="transmembrane region" description="Helical" evidence="2">
    <location>
        <begin position="98"/>
        <end position="123"/>
    </location>
</feature>
<evidence type="ECO:0000313" key="4">
    <source>
        <dbReference type="EMBL" id="OXA49018.1"/>
    </source>
</evidence>
<keyword evidence="2" id="KW-0472">Membrane</keyword>
<keyword evidence="2" id="KW-1133">Transmembrane helix</keyword>
<dbReference type="Proteomes" id="UP000198287">
    <property type="component" value="Unassembled WGS sequence"/>
</dbReference>
<dbReference type="GO" id="GO:0004523">
    <property type="term" value="F:RNA-DNA hybrid ribonuclease activity"/>
    <property type="evidence" value="ECO:0007669"/>
    <property type="project" value="InterPro"/>
</dbReference>
<evidence type="ECO:0000256" key="1">
    <source>
        <dbReference type="ARBA" id="ARBA00005300"/>
    </source>
</evidence>
<dbReference type="Gene3D" id="3.30.420.10">
    <property type="entry name" value="Ribonuclease H-like superfamily/Ribonuclease H"/>
    <property type="match status" value="1"/>
</dbReference>
<dbReference type="SUPFAM" id="SSF53098">
    <property type="entry name" value="Ribonuclease H-like"/>
    <property type="match status" value="1"/>
</dbReference>
<dbReference type="PANTHER" id="PTHR10642:SF25">
    <property type="entry name" value="RNASE H TYPE-1 DOMAIN-CONTAINING PROTEIN"/>
    <property type="match status" value="1"/>
</dbReference>
<dbReference type="GO" id="GO:0043137">
    <property type="term" value="P:DNA replication, removal of RNA primer"/>
    <property type="evidence" value="ECO:0007669"/>
    <property type="project" value="TreeGrafter"/>
</dbReference>
<dbReference type="InterPro" id="IPR036397">
    <property type="entry name" value="RNaseH_sf"/>
</dbReference>